<comment type="similarity">
    <text evidence="1 5">Belongs to the CoaE family.</text>
</comment>
<keyword evidence="5 7" id="KW-0418">Kinase</keyword>
<gene>
    <name evidence="5 7" type="primary">coaE</name>
    <name evidence="7" type="ORF">NBZ79_00175</name>
</gene>
<dbReference type="GO" id="GO:0004140">
    <property type="term" value="F:dephospho-CoA kinase activity"/>
    <property type="evidence" value="ECO:0007669"/>
    <property type="project" value="UniProtKB-EC"/>
</dbReference>
<dbReference type="Proteomes" id="UP001056291">
    <property type="component" value="Chromosome"/>
</dbReference>
<keyword evidence="5" id="KW-0963">Cytoplasm</keyword>
<reference evidence="7" key="1">
    <citation type="submission" date="2022-06" db="EMBL/GenBank/DDBJ databases">
        <title>Sneathiella actinostolidae sp. nov., isolated from a sea anemonein the Western Pacific Ocean.</title>
        <authorList>
            <person name="Wei M.J."/>
        </authorList>
    </citation>
    <scope>NUCLEOTIDE SEQUENCE</scope>
    <source>
        <strain evidence="7">PHK-P5</strain>
    </source>
</reference>
<comment type="pathway">
    <text evidence="5">Cofactor biosynthesis; coenzyme A biosynthesis; CoA from (R)-pantothenate: step 5/5.</text>
</comment>
<evidence type="ECO:0000256" key="1">
    <source>
        <dbReference type="ARBA" id="ARBA00009018"/>
    </source>
</evidence>
<dbReference type="CDD" id="cd02022">
    <property type="entry name" value="DPCK"/>
    <property type="match status" value="1"/>
</dbReference>
<sequence>MSKMLVVGLTGSIGMGKSTVAEMFRQLQVTVHDIDADVHKLYAEGGAAVEPIRAQFPEAVVDNKVDRARLSKMVLGNEVEIRKLEAITHPLLGQGRADFFAAAEQQGARIVVLDVPLIFETGGEKNFDKIVVVSAPEEVQRKRVLAREGMTAEKFEAILARQVPDAEKRRQADYVINTNCPKEATLEQVRALLEDLKHA</sequence>
<proteinExistence type="inferred from homology"/>
<dbReference type="HAMAP" id="MF_00376">
    <property type="entry name" value="Dephospho_CoA_kinase"/>
    <property type="match status" value="1"/>
</dbReference>
<keyword evidence="8" id="KW-1185">Reference proteome</keyword>
<feature type="binding site" evidence="5">
    <location>
        <begin position="14"/>
        <end position="19"/>
    </location>
    <ligand>
        <name>ATP</name>
        <dbReference type="ChEBI" id="CHEBI:30616"/>
    </ligand>
</feature>
<keyword evidence="3 5" id="KW-0067">ATP-binding</keyword>
<evidence type="ECO:0000313" key="8">
    <source>
        <dbReference type="Proteomes" id="UP001056291"/>
    </source>
</evidence>
<evidence type="ECO:0000256" key="3">
    <source>
        <dbReference type="ARBA" id="ARBA00022840"/>
    </source>
</evidence>
<dbReference type="Gene3D" id="3.40.50.300">
    <property type="entry name" value="P-loop containing nucleotide triphosphate hydrolases"/>
    <property type="match status" value="1"/>
</dbReference>
<dbReference type="SUPFAM" id="SSF52540">
    <property type="entry name" value="P-loop containing nucleoside triphosphate hydrolases"/>
    <property type="match status" value="1"/>
</dbReference>
<dbReference type="NCBIfam" id="TIGR00152">
    <property type="entry name" value="dephospho-CoA kinase"/>
    <property type="match status" value="1"/>
</dbReference>
<evidence type="ECO:0000313" key="7">
    <source>
        <dbReference type="EMBL" id="USG61390.1"/>
    </source>
</evidence>
<comment type="subcellular location">
    <subcellularLocation>
        <location evidence="5">Cytoplasm</location>
    </subcellularLocation>
</comment>
<dbReference type="EMBL" id="CP098747">
    <property type="protein sequence ID" value="USG61390.1"/>
    <property type="molecule type" value="Genomic_DNA"/>
</dbReference>
<accession>A0ABY4W6N6</accession>
<comment type="function">
    <text evidence="5">Catalyzes the phosphorylation of the 3'-hydroxyl group of dephosphocoenzyme A to form coenzyme A.</text>
</comment>
<keyword evidence="2 5" id="KW-0547">Nucleotide-binding</keyword>
<dbReference type="PROSITE" id="PS51219">
    <property type="entry name" value="DPCK"/>
    <property type="match status" value="1"/>
</dbReference>
<dbReference type="Pfam" id="PF01121">
    <property type="entry name" value="CoaE"/>
    <property type="match status" value="1"/>
</dbReference>
<dbReference type="InterPro" id="IPR027417">
    <property type="entry name" value="P-loop_NTPase"/>
</dbReference>
<dbReference type="InterPro" id="IPR001977">
    <property type="entry name" value="Depp_CoAkinase"/>
</dbReference>
<evidence type="ECO:0000256" key="6">
    <source>
        <dbReference type="NCBIfam" id="TIGR00152"/>
    </source>
</evidence>
<keyword evidence="5 7" id="KW-0808">Transferase</keyword>
<dbReference type="EC" id="2.7.1.24" evidence="5 6"/>
<evidence type="ECO:0000256" key="4">
    <source>
        <dbReference type="ARBA" id="ARBA00022993"/>
    </source>
</evidence>
<protein>
    <recommendedName>
        <fullName evidence="5 6">Dephospho-CoA kinase</fullName>
        <ecNumber evidence="5 6">2.7.1.24</ecNumber>
    </recommendedName>
    <alternativeName>
        <fullName evidence="5">Dephosphocoenzyme A kinase</fullName>
    </alternativeName>
</protein>
<evidence type="ECO:0000256" key="2">
    <source>
        <dbReference type="ARBA" id="ARBA00022741"/>
    </source>
</evidence>
<comment type="catalytic activity">
    <reaction evidence="5">
        <text>3'-dephospho-CoA + ATP = ADP + CoA + H(+)</text>
        <dbReference type="Rhea" id="RHEA:18245"/>
        <dbReference type="ChEBI" id="CHEBI:15378"/>
        <dbReference type="ChEBI" id="CHEBI:30616"/>
        <dbReference type="ChEBI" id="CHEBI:57287"/>
        <dbReference type="ChEBI" id="CHEBI:57328"/>
        <dbReference type="ChEBI" id="CHEBI:456216"/>
        <dbReference type="EC" id="2.7.1.24"/>
    </reaction>
</comment>
<dbReference type="PANTHER" id="PTHR10695">
    <property type="entry name" value="DEPHOSPHO-COA KINASE-RELATED"/>
    <property type="match status" value="1"/>
</dbReference>
<name>A0ABY4W6N6_9PROT</name>
<organism evidence="7 8">
    <name type="scientific">Sneathiella marina</name>
    <dbReference type="NCBI Taxonomy" id="2950108"/>
    <lineage>
        <taxon>Bacteria</taxon>
        <taxon>Pseudomonadati</taxon>
        <taxon>Pseudomonadota</taxon>
        <taxon>Alphaproteobacteria</taxon>
        <taxon>Sneathiellales</taxon>
        <taxon>Sneathiellaceae</taxon>
        <taxon>Sneathiella</taxon>
    </lineage>
</organism>
<evidence type="ECO:0000256" key="5">
    <source>
        <dbReference type="HAMAP-Rule" id="MF_00376"/>
    </source>
</evidence>
<dbReference type="PANTHER" id="PTHR10695:SF46">
    <property type="entry name" value="BIFUNCTIONAL COENZYME A SYNTHASE-RELATED"/>
    <property type="match status" value="1"/>
</dbReference>
<keyword evidence="4 5" id="KW-0173">Coenzyme A biosynthesis</keyword>